<dbReference type="EMBL" id="AESD01000340">
    <property type="protein sequence ID" value="EHJ13073.1"/>
    <property type="molecule type" value="Genomic_DNA"/>
</dbReference>
<evidence type="ECO:0000313" key="2">
    <source>
        <dbReference type="Proteomes" id="UP000003477"/>
    </source>
</evidence>
<comment type="caution">
    <text evidence="1">The sequence shown here is derived from an EMBL/GenBank/DDBJ whole genome shotgun (WGS) entry which is preliminary data.</text>
</comment>
<dbReference type="Proteomes" id="UP000003477">
    <property type="component" value="Unassembled WGS sequence"/>
</dbReference>
<accession>G5J415</accession>
<evidence type="ECO:0000313" key="1">
    <source>
        <dbReference type="EMBL" id="EHJ13073.1"/>
    </source>
</evidence>
<proteinExistence type="predicted"/>
<protein>
    <submittedName>
        <fullName evidence="1">Uncharacterized protein</fullName>
    </submittedName>
</protein>
<reference evidence="1 2" key="1">
    <citation type="journal article" date="2011" name="Front. Microbiol.">
        <title>Two Strains of Crocosphaera watsonii with Highly Conserved Genomes are Distinguished by Strain-Specific Features.</title>
        <authorList>
            <person name="Bench S.R."/>
            <person name="Ilikchyan I.N."/>
            <person name="Tripp H.J."/>
            <person name="Zehr J.P."/>
        </authorList>
    </citation>
    <scope>NUCLEOTIDE SEQUENCE [LARGE SCALE GENOMIC DNA]</scope>
    <source>
        <strain evidence="1 2">WH 0003</strain>
    </source>
</reference>
<gene>
    <name evidence="1" type="ORF">CWATWH0003_2238</name>
</gene>
<name>G5J415_CROWT</name>
<organism evidence="1 2">
    <name type="scientific">Crocosphaera watsonii WH 0003</name>
    <dbReference type="NCBI Taxonomy" id="423471"/>
    <lineage>
        <taxon>Bacteria</taxon>
        <taxon>Bacillati</taxon>
        <taxon>Cyanobacteriota</taxon>
        <taxon>Cyanophyceae</taxon>
        <taxon>Oscillatoriophycideae</taxon>
        <taxon>Chroococcales</taxon>
        <taxon>Aphanothecaceae</taxon>
        <taxon>Crocosphaera</taxon>
    </lineage>
</organism>
<dbReference type="AlphaFoldDB" id="G5J415"/>
<sequence length="41" mass="4452">MNQSKKAVYNGVVSEAMNSVVNLYGVRKAENAKIVMENHAG</sequence>